<feature type="active site" description="Proton acceptor" evidence="7">
    <location>
        <position position="109"/>
    </location>
</feature>
<keyword evidence="2" id="KW-0732">Signal</keyword>
<evidence type="ECO:0000313" key="11">
    <source>
        <dbReference type="EMBL" id="SHH81869.1"/>
    </source>
</evidence>
<protein>
    <submittedName>
        <fullName evidence="11">D-alanyl-D-alanine carboxypeptidase (Penicillin-binding protein 5/6)</fullName>
    </submittedName>
</protein>
<evidence type="ECO:0000256" key="2">
    <source>
        <dbReference type="ARBA" id="ARBA00022729"/>
    </source>
</evidence>
<dbReference type="InterPro" id="IPR018044">
    <property type="entry name" value="Peptidase_S11"/>
</dbReference>
<feature type="domain" description="Peptidase S11 D-alanyl-D-alanine carboxypeptidase A N-terminal" evidence="10">
    <location>
        <begin position="76"/>
        <end position="299"/>
    </location>
</feature>
<keyword evidence="12" id="KW-1185">Reference proteome</keyword>
<evidence type="ECO:0000256" key="5">
    <source>
        <dbReference type="ARBA" id="ARBA00022984"/>
    </source>
</evidence>
<keyword evidence="11" id="KW-0645">Protease</keyword>
<name>A0A1M5W2Q7_9FIRM</name>
<evidence type="ECO:0000313" key="12">
    <source>
        <dbReference type="Proteomes" id="UP000183954"/>
    </source>
</evidence>
<evidence type="ECO:0000256" key="6">
    <source>
        <dbReference type="ARBA" id="ARBA00023316"/>
    </source>
</evidence>
<dbReference type="AlphaFoldDB" id="A0A1M5W2Q7"/>
<evidence type="ECO:0000256" key="3">
    <source>
        <dbReference type="ARBA" id="ARBA00022801"/>
    </source>
</evidence>
<accession>A0A1M5W2Q7</accession>
<proteinExistence type="inferred from homology"/>
<dbReference type="GO" id="GO:0071555">
    <property type="term" value="P:cell wall organization"/>
    <property type="evidence" value="ECO:0007669"/>
    <property type="project" value="UniProtKB-KW"/>
</dbReference>
<dbReference type="GO" id="GO:0009002">
    <property type="term" value="F:serine-type D-Ala-D-Ala carboxypeptidase activity"/>
    <property type="evidence" value="ECO:0007669"/>
    <property type="project" value="InterPro"/>
</dbReference>
<dbReference type="InterPro" id="IPR001967">
    <property type="entry name" value="Peptidase_S11_N"/>
</dbReference>
<evidence type="ECO:0000256" key="4">
    <source>
        <dbReference type="ARBA" id="ARBA00022960"/>
    </source>
</evidence>
<dbReference type="PANTHER" id="PTHR21581:SF6">
    <property type="entry name" value="TRAFFICKING PROTEIN PARTICLE COMPLEX SUBUNIT 12"/>
    <property type="match status" value="1"/>
</dbReference>
<dbReference type="GO" id="GO:0009252">
    <property type="term" value="P:peptidoglycan biosynthetic process"/>
    <property type="evidence" value="ECO:0007669"/>
    <property type="project" value="UniProtKB-KW"/>
</dbReference>
<keyword evidence="3" id="KW-0378">Hydrolase</keyword>
<gene>
    <name evidence="11" type="ORF">SAMN02746098_01430</name>
</gene>
<keyword evidence="4" id="KW-0133">Cell shape</keyword>
<dbReference type="Pfam" id="PF00768">
    <property type="entry name" value="Peptidase_S11"/>
    <property type="match status" value="1"/>
</dbReference>
<comment type="similarity">
    <text evidence="1 9">Belongs to the peptidase S11 family.</text>
</comment>
<evidence type="ECO:0000256" key="9">
    <source>
        <dbReference type="RuleBase" id="RU004016"/>
    </source>
</evidence>
<dbReference type="EMBL" id="FQXJ01000005">
    <property type="protein sequence ID" value="SHH81869.1"/>
    <property type="molecule type" value="Genomic_DNA"/>
</dbReference>
<dbReference type="InterPro" id="IPR012338">
    <property type="entry name" value="Beta-lactam/transpept-like"/>
</dbReference>
<dbReference type="GO" id="GO:0006508">
    <property type="term" value="P:proteolysis"/>
    <property type="evidence" value="ECO:0007669"/>
    <property type="project" value="InterPro"/>
</dbReference>
<evidence type="ECO:0000259" key="10">
    <source>
        <dbReference type="Pfam" id="PF00768"/>
    </source>
</evidence>
<dbReference type="STRING" id="1121420.SAMN02746098_01430"/>
<dbReference type="SUPFAM" id="SSF56601">
    <property type="entry name" value="beta-lactamase/transpeptidase-like"/>
    <property type="match status" value="1"/>
</dbReference>
<evidence type="ECO:0000256" key="7">
    <source>
        <dbReference type="PIRSR" id="PIRSR618044-1"/>
    </source>
</evidence>
<evidence type="ECO:0000256" key="8">
    <source>
        <dbReference type="PIRSR" id="PIRSR618044-2"/>
    </source>
</evidence>
<feature type="active site" description="Acyl-ester intermediate" evidence="7">
    <location>
        <position position="106"/>
    </location>
</feature>
<dbReference type="RefSeq" id="WP_242947484.1">
    <property type="nucleotide sequence ID" value="NZ_FQXJ01000005.1"/>
</dbReference>
<reference evidence="12" key="1">
    <citation type="submission" date="2016-11" db="EMBL/GenBank/DDBJ databases">
        <authorList>
            <person name="Varghese N."/>
            <person name="Submissions S."/>
        </authorList>
    </citation>
    <scope>NUCLEOTIDE SEQUENCE [LARGE SCALE GENOMIC DNA]</scope>
    <source>
        <strain evidence="12">DSM 15449</strain>
    </source>
</reference>
<keyword evidence="5" id="KW-0573">Peptidoglycan synthesis</keyword>
<dbReference type="GO" id="GO:0008360">
    <property type="term" value="P:regulation of cell shape"/>
    <property type="evidence" value="ECO:0007669"/>
    <property type="project" value="UniProtKB-KW"/>
</dbReference>
<feature type="active site" evidence="7">
    <location>
        <position position="160"/>
    </location>
</feature>
<feature type="binding site" evidence="8">
    <location>
        <position position="270"/>
    </location>
    <ligand>
        <name>substrate</name>
    </ligand>
</feature>
<organism evidence="11 12">
    <name type="scientific">Desulfosporosinus lacus DSM 15449</name>
    <dbReference type="NCBI Taxonomy" id="1121420"/>
    <lineage>
        <taxon>Bacteria</taxon>
        <taxon>Bacillati</taxon>
        <taxon>Bacillota</taxon>
        <taxon>Clostridia</taxon>
        <taxon>Eubacteriales</taxon>
        <taxon>Desulfitobacteriaceae</taxon>
        <taxon>Desulfosporosinus</taxon>
    </lineage>
</organism>
<keyword evidence="11" id="KW-0121">Carboxypeptidase</keyword>
<evidence type="ECO:0000256" key="1">
    <source>
        <dbReference type="ARBA" id="ARBA00007164"/>
    </source>
</evidence>
<dbReference type="Proteomes" id="UP000183954">
    <property type="component" value="Unassembled WGS sequence"/>
</dbReference>
<sequence length="340" mass="37038">MKHPEYRISKSKSKRKSRKVMKMMLLITFIVMSIFGFRYFSPAGANSLANSLMTSTIDQTQPSDSMMAGSSSAELSTDDESYVLIDPNTNKILKAHNADVQRAPASTLKLITGLVAVKNLKGTDMVKVGTEVNVEGSRLGLRPGDEISVHDLLTALYVNSSNDAAAALAVKVGGSIPAFAQQMNEYAASLGCQNTHFTNPHGLPDPNQYTSANDLSKISREFVNNDTLKEYVKQTSAHVQWKDAQGVSRESYVQNTNRLLEIYPGDQGLKTGTTTAAGQCLVSYVSRPDGDLLLVLLGSQERYRDTIKLLDEAWAEQRSKAALQGLADDPRSLILSPGIF</sequence>
<dbReference type="PANTHER" id="PTHR21581">
    <property type="entry name" value="D-ALANYL-D-ALANINE CARBOXYPEPTIDASE"/>
    <property type="match status" value="1"/>
</dbReference>
<dbReference type="PRINTS" id="PR00725">
    <property type="entry name" value="DADACBPTASE1"/>
</dbReference>
<dbReference type="Gene3D" id="3.40.710.10">
    <property type="entry name" value="DD-peptidase/beta-lactamase superfamily"/>
    <property type="match status" value="1"/>
</dbReference>
<keyword evidence="6" id="KW-0961">Cell wall biogenesis/degradation</keyword>